<proteinExistence type="predicted"/>
<keyword evidence="2" id="KW-1133">Transmembrane helix</keyword>
<comment type="caution">
    <text evidence="3">The sequence shown here is derived from an EMBL/GenBank/DDBJ whole genome shotgun (WGS) entry which is preliminary data.</text>
</comment>
<keyword evidence="2" id="KW-0472">Membrane</keyword>
<feature type="transmembrane region" description="Helical" evidence="2">
    <location>
        <begin position="111"/>
        <end position="134"/>
    </location>
</feature>
<evidence type="ECO:0008006" key="5">
    <source>
        <dbReference type="Google" id="ProtNLM"/>
    </source>
</evidence>
<reference evidence="3" key="1">
    <citation type="submission" date="2023-06" db="EMBL/GenBank/DDBJ databases">
        <title>Genome-scale phylogeny and comparative genomics of the fungal order Sordariales.</title>
        <authorList>
            <consortium name="Lawrence Berkeley National Laboratory"/>
            <person name="Hensen N."/>
            <person name="Bonometti L."/>
            <person name="Westerberg I."/>
            <person name="Brannstrom I.O."/>
            <person name="Guillou S."/>
            <person name="Cros-Aarteil S."/>
            <person name="Calhoun S."/>
            <person name="Haridas S."/>
            <person name="Kuo A."/>
            <person name="Mondo S."/>
            <person name="Pangilinan J."/>
            <person name="Riley R."/>
            <person name="LaButti K."/>
            <person name="Andreopoulos B."/>
            <person name="Lipzen A."/>
            <person name="Chen C."/>
            <person name="Yanf M."/>
            <person name="Daum C."/>
            <person name="Ng V."/>
            <person name="Clum A."/>
            <person name="Steindorff A."/>
            <person name="Ohm R."/>
            <person name="Martin F."/>
            <person name="Silar P."/>
            <person name="Natvig D."/>
            <person name="Lalanne C."/>
            <person name="Gautier V."/>
            <person name="Ament-velasquez S.L."/>
            <person name="Kruys A."/>
            <person name="Hutchinson M.I."/>
            <person name="Powell A.J."/>
            <person name="Barry K."/>
            <person name="Miller A.N."/>
            <person name="Grigoriev I.V."/>
            <person name="Debuchy R."/>
            <person name="Gladieux P."/>
            <person name="Thoren M.H."/>
            <person name="Johannesson H."/>
        </authorList>
    </citation>
    <scope>NUCLEOTIDE SEQUENCE</scope>
    <source>
        <strain evidence="3">SMH3187-1</strain>
    </source>
</reference>
<feature type="compositionally biased region" description="Low complexity" evidence="1">
    <location>
        <begin position="221"/>
        <end position="235"/>
    </location>
</feature>
<feature type="region of interest" description="Disordered" evidence="1">
    <location>
        <begin position="217"/>
        <end position="244"/>
    </location>
</feature>
<feature type="transmembrane region" description="Helical" evidence="2">
    <location>
        <begin position="337"/>
        <end position="360"/>
    </location>
</feature>
<keyword evidence="4" id="KW-1185">Reference proteome</keyword>
<dbReference type="AlphaFoldDB" id="A0AA40EKZ1"/>
<name>A0AA40EKZ1_9PEZI</name>
<keyword evidence="2" id="KW-0812">Transmembrane</keyword>
<feature type="transmembrane region" description="Helical" evidence="2">
    <location>
        <begin position="154"/>
        <end position="172"/>
    </location>
</feature>
<feature type="transmembrane region" description="Helical" evidence="2">
    <location>
        <begin position="372"/>
        <end position="392"/>
    </location>
</feature>
<gene>
    <name evidence="3" type="ORF">B0T18DRAFT_331073</name>
</gene>
<evidence type="ECO:0000313" key="4">
    <source>
        <dbReference type="Proteomes" id="UP001172155"/>
    </source>
</evidence>
<dbReference type="EMBL" id="JAUKUD010000006">
    <property type="protein sequence ID" value="KAK0741267.1"/>
    <property type="molecule type" value="Genomic_DNA"/>
</dbReference>
<protein>
    <recommendedName>
        <fullName evidence="5">Integral membrane protein</fullName>
    </recommendedName>
</protein>
<dbReference type="Proteomes" id="UP001172155">
    <property type="component" value="Unassembled WGS sequence"/>
</dbReference>
<organism evidence="3 4">
    <name type="scientific">Schizothecium vesticola</name>
    <dbReference type="NCBI Taxonomy" id="314040"/>
    <lineage>
        <taxon>Eukaryota</taxon>
        <taxon>Fungi</taxon>
        <taxon>Dikarya</taxon>
        <taxon>Ascomycota</taxon>
        <taxon>Pezizomycotina</taxon>
        <taxon>Sordariomycetes</taxon>
        <taxon>Sordariomycetidae</taxon>
        <taxon>Sordariales</taxon>
        <taxon>Schizotheciaceae</taxon>
        <taxon>Schizothecium</taxon>
    </lineage>
</organism>
<feature type="transmembrane region" description="Helical" evidence="2">
    <location>
        <begin position="303"/>
        <end position="325"/>
    </location>
</feature>
<sequence>MTNTHSHPVHTFAPFSFLNPTTRYHPITPTPSLPKEEQEPSPPAPPLQDHGIYHIWRSRDNRKGRHAALVPRPTPGAEKMAAATVPRPTNSLAETLKGLAKMVTRFPVWDVSYDVAVVFTLGSIVWVINAFFVWLPLAAPSTEFPGEADIGGGWTAFIGATIFEFGSVLLMLEAVNENQTACFGWALTSALESAPHLHPLKDSCRHSHPNRKSWLSRIESKTSPTSSPTHSLPNSDVSTPLKRPDRTWLPTPTELTTHYLRELGFLACLAQFLGATVFWISGFTALPQISAALGTRAAQNGAYWLPQVVGGTGFVVSSLLFMVEVQERWYIPAPSLLGWHVGFWNLVGAIGFTLCGALGFGEDGGGPVEYALTLSTFVGSWAFLIGSVVQWYESLDKYPVLVGEVPF</sequence>
<evidence type="ECO:0000256" key="2">
    <source>
        <dbReference type="SAM" id="Phobius"/>
    </source>
</evidence>
<evidence type="ECO:0000313" key="3">
    <source>
        <dbReference type="EMBL" id="KAK0741267.1"/>
    </source>
</evidence>
<feature type="region of interest" description="Disordered" evidence="1">
    <location>
        <begin position="22"/>
        <end position="50"/>
    </location>
</feature>
<evidence type="ECO:0000256" key="1">
    <source>
        <dbReference type="SAM" id="MobiDB-lite"/>
    </source>
</evidence>
<accession>A0AA40EKZ1</accession>
<feature type="transmembrane region" description="Helical" evidence="2">
    <location>
        <begin position="263"/>
        <end position="283"/>
    </location>
</feature>